<organism evidence="1 2">
    <name type="scientific">Parvicella tangerina</name>
    <dbReference type="NCBI Taxonomy" id="2829795"/>
    <lineage>
        <taxon>Bacteria</taxon>
        <taxon>Pseudomonadati</taxon>
        <taxon>Bacteroidota</taxon>
        <taxon>Flavobacteriia</taxon>
        <taxon>Flavobacteriales</taxon>
        <taxon>Parvicellaceae</taxon>
        <taxon>Parvicella</taxon>
    </lineage>
</organism>
<dbReference type="RefSeq" id="WP_258543465.1">
    <property type="nucleotide sequence ID" value="NZ_OU015584.1"/>
</dbReference>
<proteinExistence type="predicted"/>
<reference evidence="1" key="1">
    <citation type="submission" date="2021-04" db="EMBL/GenBank/DDBJ databases">
        <authorList>
            <person name="Rodrigo-Torres L."/>
            <person name="Arahal R. D."/>
            <person name="Lucena T."/>
        </authorList>
    </citation>
    <scope>NUCLEOTIDE SEQUENCE</scope>
    <source>
        <strain evidence="1">AS29M-1</strain>
    </source>
</reference>
<keyword evidence="2" id="KW-1185">Reference proteome</keyword>
<dbReference type="EMBL" id="OU015584">
    <property type="protein sequence ID" value="CAG5086788.1"/>
    <property type="molecule type" value="Genomic_DNA"/>
</dbReference>
<dbReference type="AlphaFoldDB" id="A0A916NEI8"/>
<evidence type="ECO:0000313" key="1">
    <source>
        <dbReference type="EMBL" id="CAG5086788.1"/>
    </source>
</evidence>
<sequence length="235" mass="27127">MKKVKRNKSEFERILGELEGKEQFHHLDGEEYEVYEEYENHSEMKLPQKKLFRANPYQIIVFNPTDKALKAVLYGNDKFLLKDNFGSDRGIEITTGQSGVEYVELLQRSSTLPFKIQHIRVESDSDLQLSKPIVINEKNGRGNLSQRLINLHIYRSPYQNLKNIIDIDREEEIDVDGSTFFEVEVEPKTRIIYSIFPMYEVNTGDTLKGRDPIKAFANAKVNTGAISIRPKKISG</sequence>
<evidence type="ECO:0000313" key="2">
    <source>
        <dbReference type="Proteomes" id="UP000683507"/>
    </source>
</evidence>
<accession>A0A916NEI8</accession>
<dbReference type="KEGG" id="ptan:CRYO30217_03279"/>
<protein>
    <submittedName>
        <fullName evidence="1">Uncharacterized protein</fullName>
    </submittedName>
</protein>
<name>A0A916NEI8_9FLAO</name>
<dbReference type="Proteomes" id="UP000683507">
    <property type="component" value="Chromosome"/>
</dbReference>
<gene>
    <name evidence="1" type="ORF">CRYO30217_03279</name>
</gene>